<reference evidence="1" key="1">
    <citation type="submission" date="2021-01" db="EMBL/GenBank/DDBJ databases">
        <authorList>
            <person name="Corre E."/>
            <person name="Pelletier E."/>
            <person name="Niang G."/>
            <person name="Scheremetjew M."/>
            <person name="Finn R."/>
            <person name="Kale V."/>
            <person name="Holt S."/>
            <person name="Cochrane G."/>
            <person name="Meng A."/>
            <person name="Brown T."/>
            <person name="Cohen L."/>
        </authorList>
    </citation>
    <scope>NUCLEOTIDE SEQUENCE</scope>
    <source>
        <strain evidence="1">CCMP1320</strain>
    </source>
</reference>
<name>A0A7S3VST1_DUNTE</name>
<sequence>MIVKQPVCSQLEHKARIRAQKWDRSLAEKCLVLLTLALTSTISALSTNLQKGGKVVLVSVHYKYGHMYFVPKLIKSKACLTLDPWTHLLKVLLQGSQVLTGLAELTLLHTLTDVPTQDRISKNFVSSHSTHEDKKHLRVAGHEALVLIFKTFTTAIMVYSV</sequence>
<proteinExistence type="predicted"/>
<dbReference type="EMBL" id="HBIP01030548">
    <property type="protein sequence ID" value="CAE0503462.1"/>
    <property type="molecule type" value="Transcribed_RNA"/>
</dbReference>
<gene>
    <name evidence="1" type="ORF">DTER00134_LOCUS18535</name>
</gene>
<organism evidence="1">
    <name type="scientific">Dunaliella tertiolecta</name>
    <name type="common">Green alga</name>
    <dbReference type="NCBI Taxonomy" id="3047"/>
    <lineage>
        <taxon>Eukaryota</taxon>
        <taxon>Viridiplantae</taxon>
        <taxon>Chlorophyta</taxon>
        <taxon>core chlorophytes</taxon>
        <taxon>Chlorophyceae</taxon>
        <taxon>CS clade</taxon>
        <taxon>Chlamydomonadales</taxon>
        <taxon>Dunaliellaceae</taxon>
        <taxon>Dunaliella</taxon>
    </lineage>
</organism>
<accession>A0A7S3VST1</accession>
<dbReference type="AlphaFoldDB" id="A0A7S3VST1"/>
<protein>
    <submittedName>
        <fullName evidence="1">Uncharacterized protein</fullName>
    </submittedName>
</protein>
<evidence type="ECO:0000313" key="1">
    <source>
        <dbReference type="EMBL" id="CAE0503462.1"/>
    </source>
</evidence>